<feature type="transmembrane region" description="Helical" evidence="1">
    <location>
        <begin position="7"/>
        <end position="27"/>
    </location>
</feature>
<feature type="domain" description="Metallo-beta-lactamase" evidence="2">
    <location>
        <begin position="45"/>
        <end position="244"/>
    </location>
</feature>
<dbReference type="Proteomes" id="UP000178510">
    <property type="component" value="Unassembled WGS sequence"/>
</dbReference>
<dbReference type="EMBL" id="MHQM01000001">
    <property type="protein sequence ID" value="OHA04346.1"/>
    <property type="molecule type" value="Genomic_DNA"/>
</dbReference>
<dbReference type="Gene3D" id="3.60.15.10">
    <property type="entry name" value="Ribonuclease Z/Hydroxyacylglutathione hydrolase-like"/>
    <property type="match status" value="1"/>
</dbReference>
<dbReference type="Pfam" id="PF00753">
    <property type="entry name" value="Lactamase_B"/>
    <property type="match status" value="1"/>
</dbReference>
<accession>A0A1G2KY04</accession>
<sequence>MDAVKKYGHAIFLGVLALGVVAIWYIVLYVEAHRVFRVTFFDVGQGDAIFVEVPNGNQILIDGGPSDRVAAKLGEHMPFWDRSIDLLILTHPHTDHLNGLLEVLKRYDVGMVMEAGVRYSTPEYGEWRDLLKKKNVQVMVAQRGQRVHISPSADFDILAPFENSENTSPKNVHDAMVVSKLRYSSTTVLFTGDAEETLEYKLLMSGADLAADILKVGHHGSKTSTANAFVRMAAPKIAVISAGKNNRYGHPHQQTLDTLEKFGVKIFRTDRDGDIEFTSDGNSFVSEF</sequence>
<reference evidence="3 4" key="1">
    <citation type="journal article" date="2016" name="Nat. Commun.">
        <title>Thousands of microbial genomes shed light on interconnected biogeochemical processes in an aquifer system.</title>
        <authorList>
            <person name="Anantharaman K."/>
            <person name="Brown C.T."/>
            <person name="Hug L.A."/>
            <person name="Sharon I."/>
            <person name="Castelle C.J."/>
            <person name="Probst A.J."/>
            <person name="Thomas B.C."/>
            <person name="Singh A."/>
            <person name="Wilkins M.J."/>
            <person name="Karaoz U."/>
            <person name="Brodie E.L."/>
            <person name="Williams K.H."/>
            <person name="Hubbard S.S."/>
            <person name="Banfield J.F."/>
        </authorList>
    </citation>
    <scope>NUCLEOTIDE SEQUENCE [LARGE SCALE GENOMIC DNA]</scope>
</reference>
<dbReference type="InterPro" id="IPR001279">
    <property type="entry name" value="Metallo-B-lactamas"/>
</dbReference>
<dbReference type="SMART" id="SM00849">
    <property type="entry name" value="Lactamase_B"/>
    <property type="match status" value="1"/>
</dbReference>
<dbReference type="InterPro" id="IPR035681">
    <property type="entry name" value="ComA-like_MBL"/>
</dbReference>
<evidence type="ECO:0000256" key="1">
    <source>
        <dbReference type="SAM" id="Phobius"/>
    </source>
</evidence>
<dbReference type="InterPro" id="IPR036866">
    <property type="entry name" value="RibonucZ/Hydroxyglut_hydro"/>
</dbReference>
<evidence type="ECO:0000313" key="4">
    <source>
        <dbReference type="Proteomes" id="UP000178510"/>
    </source>
</evidence>
<evidence type="ECO:0000259" key="2">
    <source>
        <dbReference type="SMART" id="SM00849"/>
    </source>
</evidence>
<comment type="caution">
    <text evidence="3">The sequence shown here is derived from an EMBL/GenBank/DDBJ whole genome shotgun (WGS) entry which is preliminary data.</text>
</comment>
<keyword evidence="1" id="KW-0472">Membrane</keyword>
<keyword evidence="1" id="KW-0812">Transmembrane</keyword>
<dbReference type="STRING" id="1802274.A3J58_03120"/>
<dbReference type="AlphaFoldDB" id="A0A1G2KY04"/>
<keyword evidence="1" id="KW-1133">Transmembrane helix</keyword>
<dbReference type="PANTHER" id="PTHR30619">
    <property type="entry name" value="DNA INTERNALIZATION/COMPETENCE PROTEIN COMEC/REC2"/>
    <property type="match status" value="1"/>
</dbReference>
<organism evidence="3 4">
    <name type="scientific">Candidatus Sungbacteria bacterium RIFCSPHIGHO2_02_FULL_52_23</name>
    <dbReference type="NCBI Taxonomy" id="1802274"/>
    <lineage>
        <taxon>Bacteria</taxon>
        <taxon>Candidatus Sungiibacteriota</taxon>
    </lineage>
</organism>
<protein>
    <recommendedName>
        <fullName evidence="2">Metallo-beta-lactamase domain-containing protein</fullName>
    </recommendedName>
</protein>
<dbReference type="CDD" id="cd07731">
    <property type="entry name" value="ComA-like_MBL-fold"/>
    <property type="match status" value="1"/>
</dbReference>
<proteinExistence type="predicted"/>
<name>A0A1G2KY04_9BACT</name>
<dbReference type="PANTHER" id="PTHR30619:SF1">
    <property type="entry name" value="RECOMBINATION PROTEIN 2"/>
    <property type="match status" value="1"/>
</dbReference>
<gene>
    <name evidence="3" type="ORF">A3J58_03120</name>
</gene>
<dbReference type="InterPro" id="IPR052159">
    <property type="entry name" value="Competence_DNA_uptake"/>
</dbReference>
<evidence type="ECO:0000313" key="3">
    <source>
        <dbReference type="EMBL" id="OHA04346.1"/>
    </source>
</evidence>
<dbReference type="SUPFAM" id="SSF56281">
    <property type="entry name" value="Metallo-hydrolase/oxidoreductase"/>
    <property type="match status" value="1"/>
</dbReference>